<name>A0A453LG06_AEGTS</name>
<reference evidence="1" key="5">
    <citation type="journal article" date="2021" name="G3 (Bethesda)">
        <title>Aegilops tauschii genome assembly Aet v5.0 features greater sequence contiguity and improved annotation.</title>
        <authorList>
            <person name="Wang L."/>
            <person name="Zhu T."/>
            <person name="Rodriguez J.C."/>
            <person name="Deal K.R."/>
            <person name="Dubcovsky J."/>
            <person name="McGuire P.E."/>
            <person name="Lux T."/>
            <person name="Spannagl M."/>
            <person name="Mayer K.F.X."/>
            <person name="Baldrich P."/>
            <person name="Meyers B.C."/>
            <person name="Huo N."/>
            <person name="Gu Y.Q."/>
            <person name="Zhou H."/>
            <person name="Devos K.M."/>
            <person name="Bennetzen J.L."/>
            <person name="Unver T."/>
            <person name="Budak H."/>
            <person name="Gulick P.J."/>
            <person name="Galiba G."/>
            <person name="Kalapos B."/>
            <person name="Nelson D.R."/>
            <person name="Li P."/>
            <person name="You F.M."/>
            <person name="Luo M.C."/>
            <person name="Dvorak J."/>
        </authorList>
    </citation>
    <scope>NUCLEOTIDE SEQUENCE [LARGE SCALE GENOMIC DNA]</scope>
    <source>
        <strain evidence="1">cv. AL8/78</strain>
    </source>
</reference>
<sequence length="72" mass="7929">PLGCGREEAAVAGAGQPAAVARFNSFEVRFELRAGRSIKREAEDLGTSPKQKFQVPMRSSLNFFNSVQWIIC</sequence>
<reference evidence="1" key="3">
    <citation type="journal article" date="2017" name="Nature">
        <title>Genome sequence of the progenitor of the wheat D genome Aegilops tauschii.</title>
        <authorList>
            <person name="Luo M.C."/>
            <person name="Gu Y.Q."/>
            <person name="Puiu D."/>
            <person name="Wang H."/>
            <person name="Twardziok S.O."/>
            <person name="Deal K.R."/>
            <person name="Huo N."/>
            <person name="Zhu T."/>
            <person name="Wang L."/>
            <person name="Wang Y."/>
            <person name="McGuire P.E."/>
            <person name="Liu S."/>
            <person name="Long H."/>
            <person name="Ramasamy R.K."/>
            <person name="Rodriguez J.C."/>
            <person name="Van S.L."/>
            <person name="Yuan L."/>
            <person name="Wang Z."/>
            <person name="Xia Z."/>
            <person name="Xiao L."/>
            <person name="Anderson O.D."/>
            <person name="Ouyang S."/>
            <person name="Liang Y."/>
            <person name="Zimin A.V."/>
            <person name="Pertea G."/>
            <person name="Qi P."/>
            <person name="Bennetzen J.L."/>
            <person name="Dai X."/>
            <person name="Dawson M.W."/>
            <person name="Muller H.G."/>
            <person name="Kugler K."/>
            <person name="Rivarola-Duarte L."/>
            <person name="Spannagl M."/>
            <person name="Mayer K.F.X."/>
            <person name="Lu F.H."/>
            <person name="Bevan M.W."/>
            <person name="Leroy P."/>
            <person name="Li P."/>
            <person name="You F.M."/>
            <person name="Sun Q."/>
            <person name="Liu Z."/>
            <person name="Lyons E."/>
            <person name="Wicker T."/>
            <person name="Salzberg S.L."/>
            <person name="Devos K.M."/>
            <person name="Dvorak J."/>
        </authorList>
    </citation>
    <scope>NUCLEOTIDE SEQUENCE [LARGE SCALE GENOMIC DNA]</scope>
    <source>
        <strain evidence="1">cv. AL8/78</strain>
    </source>
</reference>
<reference evidence="2" key="2">
    <citation type="journal article" date="2017" name="Nat. Plants">
        <title>The Aegilops tauschii genome reveals multiple impacts of transposons.</title>
        <authorList>
            <person name="Zhao G."/>
            <person name="Zou C."/>
            <person name="Li K."/>
            <person name="Wang K."/>
            <person name="Li T."/>
            <person name="Gao L."/>
            <person name="Zhang X."/>
            <person name="Wang H."/>
            <person name="Yang Z."/>
            <person name="Liu X."/>
            <person name="Jiang W."/>
            <person name="Mao L."/>
            <person name="Kong X."/>
            <person name="Jiao Y."/>
            <person name="Jia J."/>
        </authorList>
    </citation>
    <scope>NUCLEOTIDE SEQUENCE [LARGE SCALE GENOMIC DNA]</scope>
    <source>
        <strain evidence="2">cv. AL8/78</strain>
    </source>
</reference>
<protein>
    <submittedName>
        <fullName evidence="1">Uncharacterized protein</fullName>
    </submittedName>
</protein>
<evidence type="ECO:0000313" key="2">
    <source>
        <dbReference type="Proteomes" id="UP000015105"/>
    </source>
</evidence>
<dbReference type="EnsemblPlants" id="AET5Gv20751600.1">
    <property type="protein sequence ID" value="AET5Gv20751600.1"/>
    <property type="gene ID" value="AET5Gv20751600"/>
</dbReference>
<evidence type="ECO:0000313" key="1">
    <source>
        <dbReference type="EnsemblPlants" id="AET5Gv20751600.1"/>
    </source>
</evidence>
<dbReference type="Proteomes" id="UP000015105">
    <property type="component" value="Chromosome 5D"/>
</dbReference>
<dbReference type="Gramene" id="AET5Gv20751600.1">
    <property type="protein sequence ID" value="AET5Gv20751600.1"/>
    <property type="gene ID" value="AET5Gv20751600"/>
</dbReference>
<keyword evidence="2" id="KW-1185">Reference proteome</keyword>
<dbReference type="AlphaFoldDB" id="A0A453LG06"/>
<proteinExistence type="predicted"/>
<organism evidence="1 2">
    <name type="scientific">Aegilops tauschii subsp. strangulata</name>
    <name type="common">Goatgrass</name>
    <dbReference type="NCBI Taxonomy" id="200361"/>
    <lineage>
        <taxon>Eukaryota</taxon>
        <taxon>Viridiplantae</taxon>
        <taxon>Streptophyta</taxon>
        <taxon>Embryophyta</taxon>
        <taxon>Tracheophyta</taxon>
        <taxon>Spermatophyta</taxon>
        <taxon>Magnoliopsida</taxon>
        <taxon>Liliopsida</taxon>
        <taxon>Poales</taxon>
        <taxon>Poaceae</taxon>
        <taxon>BOP clade</taxon>
        <taxon>Pooideae</taxon>
        <taxon>Triticodae</taxon>
        <taxon>Triticeae</taxon>
        <taxon>Triticinae</taxon>
        <taxon>Aegilops</taxon>
    </lineage>
</organism>
<reference evidence="1" key="4">
    <citation type="submission" date="2019-03" db="UniProtKB">
        <authorList>
            <consortium name="EnsemblPlants"/>
        </authorList>
    </citation>
    <scope>IDENTIFICATION</scope>
</reference>
<accession>A0A453LG06</accession>
<reference evidence="2" key="1">
    <citation type="journal article" date="2014" name="Science">
        <title>Ancient hybridizations among the ancestral genomes of bread wheat.</title>
        <authorList>
            <consortium name="International Wheat Genome Sequencing Consortium,"/>
            <person name="Marcussen T."/>
            <person name="Sandve S.R."/>
            <person name="Heier L."/>
            <person name="Spannagl M."/>
            <person name="Pfeifer M."/>
            <person name="Jakobsen K.S."/>
            <person name="Wulff B.B."/>
            <person name="Steuernagel B."/>
            <person name="Mayer K.F."/>
            <person name="Olsen O.A."/>
        </authorList>
    </citation>
    <scope>NUCLEOTIDE SEQUENCE [LARGE SCALE GENOMIC DNA]</scope>
    <source>
        <strain evidence="2">cv. AL8/78</strain>
    </source>
</reference>